<evidence type="ECO:0000313" key="1">
    <source>
        <dbReference type="EMBL" id="CAH9090935.1"/>
    </source>
</evidence>
<sequence>MDKGGDPSAKEEETKDRRTLLQIQLWTTPFRLEYSRIREWRTSDGVYGLRPPGLLTIGPGQRFTYSSRQQLYYCIVYIFIYVTRSVRPILEAQTRISLYILLIGGL</sequence>
<name>A0AAV0D1P6_9ASTE</name>
<accession>A0AAV0D1P6</accession>
<reference evidence="1" key="1">
    <citation type="submission" date="2022-07" db="EMBL/GenBank/DDBJ databases">
        <authorList>
            <person name="Macas J."/>
            <person name="Novak P."/>
            <person name="Neumann P."/>
        </authorList>
    </citation>
    <scope>NUCLEOTIDE SEQUENCE</scope>
</reference>
<comment type="caution">
    <text evidence="1">The sequence shown here is derived from an EMBL/GenBank/DDBJ whole genome shotgun (WGS) entry which is preliminary data.</text>
</comment>
<dbReference type="Proteomes" id="UP001152523">
    <property type="component" value="Unassembled WGS sequence"/>
</dbReference>
<dbReference type="EMBL" id="CAMAPF010000066">
    <property type="protein sequence ID" value="CAH9090935.1"/>
    <property type="molecule type" value="Genomic_DNA"/>
</dbReference>
<keyword evidence="2" id="KW-1185">Reference proteome</keyword>
<dbReference type="AlphaFoldDB" id="A0AAV0D1P6"/>
<gene>
    <name evidence="1" type="ORF">CEPIT_LOCUS11468</name>
</gene>
<proteinExistence type="predicted"/>
<organism evidence="1 2">
    <name type="scientific">Cuscuta epithymum</name>
    <dbReference type="NCBI Taxonomy" id="186058"/>
    <lineage>
        <taxon>Eukaryota</taxon>
        <taxon>Viridiplantae</taxon>
        <taxon>Streptophyta</taxon>
        <taxon>Embryophyta</taxon>
        <taxon>Tracheophyta</taxon>
        <taxon>Spermatophyta</taxon>
        <taxon>Magnoliopsida</taxon>
        <taxon>eudicotyledons</taxon>
        <taxon>Gunneridae</taxon>
        <taxon>Pentapetalae</taxon>
        <taxon>asterids</taxon>
        <taxon>lamiids</taxon>
        <taxon>Solanales</taxon>
        <taxon>Convolvulaceae</taxon>
        <taxon>Cuscuteae</taxon>
        <taxon>Cuscuta</taxon>
        <taxon>Cuscuta subgen. Cuscuta</taxon>
    </lineage>
</organism>
<evidence type="ECO:0000313" key="2">
    <source>
        <dbReference type="Proteomes" id="UP001152523"/>
    </source>
</evidence>
<protein>
    <submittedName>
        <fullName evidence="1">Uncharacterized protein</fullName>
    </submittedName>
</protein>